<proteinExistence type="predicted"/>
<dbReference type="SUPFAM" id="SSF53335">
    <property type="entry name" value="S-adenosyl-L-methionine-dependent methyltransferases"/>
    <property type="match status" value="1"/>
</dbReference>
<feature type="repeat" description="TPR" evidence="4">
    <location>
        <begin position="329"/>
        <end position="362"/>
    </location>
</feature>
<keyword evidence="4" id="KW-0802">TPR repeat</keyword>
<dbReference type="Proteomes" id="UP000676565">
    <property type="component" value="Unassembled WGS sequence"/>
</dbReference>
<evidence type="ECO:0000256" key="3">
    <source>
        <dbReference type="ARBA" id="ARBA00022691"/>
    </source>
</evidence>
<dbReference type="CDD" id="cd02440">
    <property type="entry name" value="AdoMet_MTases"/>
    <property type="match status" value="1"/>
</dbReference>
<dbReference type="InterPro" id="IPR011990">
    <property type="entry name" value="TPR-like_helical_dom_sf"/>
</dbReference>
<feature type="domain" description="CheR-type methyltransferase" evidence="5">
    <location>
        <begin position="8"/>
        <end position="240"/>
    </location>
</feature>
<gene>
    <name evidence="6" type="ORF">J8F10_04625</name>
</gene>
<keyword evidence="1" id="KW-0489">Methyltransferase</keyword>
<keyword evidence="7" id="KW-1185">Reference proteome</keyword>
<dbReference type="SMART" id="SM00138">
    <property type="entry name" value="MeTrc"/>
    <property type="match status" value="1"/>
</dbReference>
<evidence type="ECO:0000256" key="4">
    <source>
        <dbReference type="PROSITE-ProRule" id="PRU00339"/>
    </source>
</evidence>
<dbReference type="PROSITE" id="PS50123">
    <property type="entry name" value="CHER"/>
    <property type="match status" value="1"/>
</dbReference>
<dbReference type="PRINTS" id="PR00996">
    <property type="entry name" value="CHERMTFRASE"/>
</dbReference>
<dbReference type="Gene3D" id="3.40.50.150">
    <property type="entry name" value="Vaccinia Virus protein VP39"/>
    <property type="match status" value="1"/>
</dbReference>
<dbReference type="InterPro" id="IPR029063">
    <property type="entry name" value="SAM-dependent_MTases_sf"/>
</dbReference>
<name>A0ABS5BM64_9BACT</name>
<dbReference type="EMBL" id="JAGKQQ010000001">
    <property type="protein sequence ID" value="MBP3954567.1"/>
    <property type="molecule type" value="Genomic_DNA"/>
</dbReference>
<sequence>MIAAVIDKVVRDRLGLDSSALGPSILGRAIEQRMTARGIAEPSLYAARLMTEPAERDALAADLVVPETWFFRGGHALFDRLAAFALERAERSSGAVRVLSAPCSTGEEPYSLALAFLDHLSAPGSCTIDAIDLSERNLARATDARYPASAFREPGSDPRPAYFSKTGTGWELFPHIRSKVRFLNGNLADPLFLAGERPYDLILCRNVFIYLTPDAKQRAMANLDRLLAPDGRLCLTPAEAERLPPGRFVLEGPSEFGTYRRAGGGGIVLPAPVERVVIPVVELPAPPAPRTAPHDTNELATARRLADSGRLAEARTECEALLRVRPASANTLALLGVIHLAAGNPDAAFIALGKALYLAPDHPEALSHMIGLCERRGNTGRAAALRKRLARSENA</sequence>
<comment type="caution">
    <text evidence="6">The sequence shown here is derived from an EMBL/GenBank/DDBJ whole genome shotgun (WGS) entry which is preliminary data.</text>
</comment>
<dbReference type="InterPro" id="IPR050903">
    <property type="entry name" value="Bact_Chemotaxis_MeTrfase"/>
</dbReference>
<dbReference type="PANTHER" id="PTHR24422">
    <property type="entry name" value="CHEMOTAXIS PROTEIN METHYLTRANSFERASE"/>
    <property type="match status" value="1"/>
</dbReference>
<dbReference type="InterPro" id="IPR022642">
    <property type="entry name" value="CheR_C"/>
</dbReference>
<keyword evidence="3" id="KW-0949">S-adenosyl-L-methionine</keyword>
<evidence type="ECO:0000256" key="1">
    <source>
        <dbReference type="ARBA" id="ARBA00022603"/>
    </source>
</evidence>
<dbReference type="SUPFAM" id="SSF48452">
    <property type="entry name" value="TPR-like"/>
    <property type="match status" value="1"/>
</dbReference>
<organism evidence="6 7">
    <name type="scientific">Gemmata palustris</name>
    <dbReference type="NCBI Taxonomy" id="2822762"/>
    <lineage>
        <taxon>Bacteria</taxon>
        <taxon>Pseudomonadati</taxon>
        <taxon>Planctomycetota</taxon>
        <taxon>Planctomycetia</taxon>
        <taxon>Gemmatales</taxon>
        <taxon>Gemmataceae</taxon>
        <taxon>Gemmata</taxon>
    </lineage>
</organism>
<evidence type="ECO:0000313" key="6">
    <source>
        <dbReference type="EMBL" id="MBP3954567.1"/>
    </source>
</evidence>
<keyword evidence="2" id="KW-0808">Transferase</keyword>
<evidence type="ECO:0000313" key="7">
    <source>
        <dbReference type="Proteomes" id="UP000676565"/>
    </source>
</evidence>
<evidence type="ECO:0000259" key="5">
    <source>
        <dbReference type="PROSITE" id="PS50123"/>
    </source>
</evidence>
<dbReference type="PANTHER" id="PTHR24422:SF19">
    <property type="entry name" value="CHEMOTAXIS PROTEIN METHYLTRANSFERASE"/>
    <property type="match status" value="1"/>
</dbReference>
<dbReference type="Pfam" id="PF01739">
    <property type="entry name" value="CheR"/>
    <property type="match status" value="1"/>
</dbReference>
<dbReference type="Gene3D" id="1.25.40.10">
    <property type="entry name" value="Tetratricopeptide repeat domain"/>
    <property type="match status" value="1"/>
</dbReference>
<dbReference type="InterPro" id="IPR000780">
    <property type="entry name" value="CheR_MeTrfase"/>
</dbReference>
<protein>
    <recommendedName>
        <fullName evidence="5">CheR-type methyltransferase domain-containing protein</fullName>
    </recommendedName>
</protein>
<accession>A0ABS5BM64</accession>
<dbReference type="InterPro" id="IPR019734">
    <property type="entry name" value="TPR_rpt"/>
</dbReference>
<dbReference type="PROSITE" id="PS50005">
    <property type="entry name" value="TPR"/>
    <property type="match status" value="1"/>
</dbReference>
<evidence type="ECO:0000256" key="2">
    <source>
        <dbReference type="ARBA" id="ARBA00022679"/>
    </source>
</evidence>
<reference evidence="6 7" key="1">
    <citation type="submission" date="2021-04" db="EMBL/GenBank/DDBJ databases">
        <authorList>
            <person name="Ivanova A."/>
        </authorList>
    </citation>
    <scope>NUCLEOTIDE SEQUENCE [LARGE SCALE GENOMIC DNA]</scope>
    <source>
        <strain evidence="6 7">G18</strain>
    </source>
</reference>
<dbReference type="RefSeq" id="WP_210652689.1">
    <property type="nucleotide sequence ID" value="NZ_JAGKQQ010000001.1"/>
</dbReference>